<evidence type="ECO:0000313" key="6">
    <source>
        <dbReference type="Proteomes" id="UP001152797"/>
    </source>
</evidence>
<sequence>MADVWLFTASWQGQHVCFQCSVITKGKEDYVYCNNDPSTCHWLRERITLDQFIARRLKEKQLCWEYCNPKVPEITWTDVYTVASGRPNDHGHRGTKGVSVHANSLKRGPLNRHRRCHDALRETPKMLWNDVVSGAQPAEMLTTPVLGRFVRFLSASGNCQIQEMQVVGQLVAPAETCEVAVRNATGTLEKTDVQYMTGPNLHMNLRRLAWRGGIHYYEEFPQAMSEWVSSSEATITFAVNKTPTVTHISPMNGTARGGTSVTIYGTNFGPTWMADPMEENATTPVTVDFNGYSCEVQQVTASSVICVTVPRSDGIKPPSMTVTVEGAGNAWIKPGTRYRYLDRWSLLDTWANQEPPIEDALVSIPQGQAILLDEDTPVLLILTVEGVLVFDNKDIHLQATYIWVKGGTMEIGTEQKPFLHRALITLHGQKYSTIRLPVIGGKVLAVSNTQFTIRELGDNAVEEGNIGTLDIHGRPRIKVWTRLAETANKHDTVIVLQDVVDWQPGEELMIAATDIPHKHFDGNGLHGAPPVDFHNERVFVQSVASDMKTITLTAPLKYTHISTYFTRPLDNEYIDLSAEAMQQRPSIFPPAMYARSIALAYGDAAVLTALMELSAQGGALVQEREDPGRSVTRTAQGLPVEPVDLHEVRFKSKKMETLR</sequence>
<feature type="domain" description="G8" evidence="2">
    <location>
        <begin position="348"/>
        <end position="485"/>
    </location>
</feature>
<dbReference type="Pfam" id="PF01833">
    <property type="entry name" value="TIG"/>
    <property type="match status" value="1"/>
</dbReference>
<comment type="caution">
    <text evidence="3">The sequence shown here is derived from an EMBL/GenBank/DDBJ whole genome shotgun (WGS) entry which is preliminary data.</text>
</comment>
<dbReference type="InterPro" id="IPR019316">
    <property type="entry name" value="G8_domain"/>
</dbReference>
<proteinExistence type="predicted"/>
<dbReference type="OrthoDB" id="446578at2759"/>
<accession>A0A9P1GPL0</accession>
<evidence type="ECO:0000256" key="1">
    <source>
        <dbReference type="ARBA" id="ARBA00022729"/>
    </source>
</evidence>
<dbReference type="Pfam" id="PF10162">
    <property type="entry name" value="G8"/>
    <property type="match status" value="1"/>
</dbReference>
<evidence type="ECO:0000313" key="5">
    <source>
        <dbReference type="EMBL" id="CAL4806016.1"/>
    </source>
</evidence>
<keyword evidence="1" id="KW-0732">Signal</keyword>
<dbReference type="InterPro" id="IPR013783">
    <property type="entry name" value="Ig-like_fold"/>
</dbReference>
<dbReference type="AlphaFoldDB" id="A0A9P1GPL0"/>
<dbReference type="Gene3D" id="2.60.40.10">
    <property type="entry name" value="Immunoglobulins"/>
    <property type="match status" value="1"/>
</dbReference>
<dbReference type="SUPFAM" id="SSF81296">
    <property type="entry name" value="E set domains"/>
    <property type="match status" value="1"/>
</dbReference>
<dbReference type="EMBL" id="CAMXCT030006710">
    <property type="protein sequence ID" value="CAL4806016.1"/>
    <property type="molecule type" value="Genomic_DNA"/>
</dbReference>
<reference evidence="4" key="2">
    <citation type="submission" date="2024-04" db="EMBL/GenBank/DDBJ databases">
        <authorList>
            <person name="Chen Y."/>
            <person name="Shah S."/>
            <person name="Dougan E. K."/>
            <person name="Thang M."/>
            <person name="Chan C."/>
        </authorList>
    </citation>
    <scope>NUCLEOTIDE SEQUENCE [LARGE SCALE GENOMIC DNA]</scope>
</reference>
<dbReference type="PROSITE" id="PS51484">
    <property type="entry name" value="G8"/>
    <property type="match status" value="1"/>
</dbReference>
<dbReference type="InterPro" id="IPR002909">
    <property type="entry name" value="IPT_dom"/>
</dbReference>
<dbReference type="EMBL" id="CAMXCT010006710">
    <property type="protein sequence ID" value="CAI4018704.1"/>
    <property type="molecule type" value="Genomic_DNA"/>
</dbReference>
<dbReference type="InterPro" id="IPR052387">
    <property type="entry name" value="Fibrocystin"/>
</dbReference>
<dbReference type="SMART" id="SM00429">
    <property type="entry name" value="IPT"/>
    <property type="match status" value="1"/>
</dbReference>
<evidence type="ECO:0000313" key="3">
    <source>
        <dbReference type="EMBL" id="CAI4018704.1"/>
    </source>
</evidence>
<dbReference type="Proteomes" id="UP001152797">
    <property type="component" value="Unassembled WGS sequence"/>
</dbReference>
<dbReference type="SMART" id="SM01225">
    <property type="entry name" value="G8"/>
    <property type="match status" value="1"/>
</dbReference>
<protein>
    <submittedName>
        <fullName evidence="5">Fibrocystin-L</fullName>
    </submittedName>
</protein>
<gene>
    <name evidence="3" type="ORF">C1SCF055_LOCUS43249</name>
</gene>
<name>A0A9P1GPL0_9DINO</name>
<reference evidence="3" key="1">
    <citation type="submission" date="2022-10" db="EMBL/GenBank/DDBJ databases">
        <authorList>
            <person name="Chen Y."/>
            <person name="Dougan E. K."/>
            <person name="Chan C."/>
            <person name="Rhodes N."/>
            <person name="Thang M."/>
        </authorList>
    </citation>
    <scope>NUCLEOTIDE SEQUENCE</scope>
</reference>
<dbReference type="InterPro" id="IPR014756">
    <property type="entry name" value="Ig_E-set"/>
</dbReference>
<dbReference type="CDD" id="cd00102">
    <property type="entry name" value="IPT"/>
    <property type="match status" value="1"/>
</dbReference>
<dbReference type="EMBL" id="CAMXCT020006710">
    <property type="protein sequence ID" value="CAL1172079.1"/>
    <property type="molecule type" value="Genomic_DNA"/>
</dbReference>
<dbReference type="PANTHER" id="PTHR46769">
    <property type="entry name" value="POLYCYSTIC KIDNEY AND HEPATIC DISEASE 1 (AUTOSOMAL RECESSIVE)-LIKE 1"/>
    <property type="match status" value="1"/>
</dbReference>
<organism evidence="3">
    <name type="scientific">Cladocopium goreaui</name>
    <dbReference type="NCBI Taxonomy" id="2562237"/>
    <lineage>
        <taxon>Eukaryota</taxon>
        <taxon>Sar</taxon>
        <taxon>Alveolata</taxon>
        <taxon>Dinophyceae</taxon>
        <taxon>Suessiales</taxon>
        <taxon>Symbiodiniaceae</taxon>
        <taxon>Cladocopium</taxon>
    </lineage>
</organism>
<dbReference type="PANTHER" id="PTHR46769:SF2">
    <property type="entry name" value="FIBROCYSTIN-L ISOFORM 2 PRECURSOR-RELATED"/>
    <property type="match status" value="1"/>
</dbReference>
<evidence type="ECO:0000313" key="4">
    <source>
        <dbReference type="EMBL" id="CAL1172079.1"/>
    </source>
</evidence>
<evidence type="ECO:0000259" key="2">
    <source>
        <dbReference type="PROSITE" id="PS51484"/>
    </source>
</evidence>
<keyword evidence="6" id="KW-1185">Reference proteome</keyword>